<dbReference type="CDD" id="cd06225">
    <property type="entry name" value="HAMP"/>
    <property type="match status" value="1"/>
</dbReference>
<gene>
    <name evidence="13" type="ORF">HZU44_12120</name>
</gene>
<dbReference type="Gene3D" id="6.10.340.10">
    <property type="match status" value="1"/>
</dbReference>
<evidence type="ECO:0000256" key="7">
    <source>
        <dbReference type="ARBA" id="ARBA00022777"/>
    </source>
</evidence>
<protein>
    <recommendedName>
        <fullName evidence="3">histidine kinase</fullName>
        <ecNumber evidence="3">2.7.13.3</ecNumber>
    </recommendedName>
</protein>
<dbReference type="SUPFAM" id="SSF47384">
    <property type="entry name" value="Homodimeric domain of signal transducing histidine kinase"/>
    <property type="match status" value="1"/>
</dbReference>
<evidence type="ECO:0000313" key="13">
    <source>
        <dbReference type="EMBL" id="QLK00677.1"/>
    </source>
</evidence>
<keyword evidence="6 10" id="KW-0812">Transmembrane</keyword>
<dbReference type="InterPro" id="IPR005467">
    <property type="entry name" value="His_kinase_dom"/>
</dbReference>
<dbReference type="PANTHER" id="PTHR45436:SF5">
    <property type="entry name" value="SENSOR HISTIDINE KINASE TRCS"/>
    <property type="match status" value="1"/>
</dbReference>
<dbReference type="EC" id="2.7.13.3" evidence="3"/>
<dbReference type="PROSITE" id="PS50885">
    <property type="entry name" value="HAMP"/>
    <property type="match status" value="1"/>
</dbReference>
<keyword evidence="4" id="KW-0597">Phosphoprotein</keyword>
<evidence type="ECO:0000256" key="5">
    <source>
        <dbReference type="ARBA" id="ARBA00022679"/>
    </source>
</evidence>
<dbReference type="SMART" id="SM00304">
    <property type="entry name" value="HAMP"/>
    <property type="match status" value="1"/>
</dbReference>
<dbReference type="SUPFAM" id="SSF158472">
    <property type="entry name" value="HAMP domain-like"/>
    <property type="match status" value="1"/>
</dbReference>
<evidence type="ECO:0000256" key="1">
    <source>
        <dbReference type="ARBA" id="ARBA00000085"/>
    </source>
</evidence>
<evidence type="ECO:0000256" key="2">
    <source>
        <dbReference type="ARBA" id="ARBA00004236"/>
    </source>
</evidence>
<dbReference type="SUPFAM" id="SSF55874">
    <property type="entry name" value="ATPase domain of HSP90 chaperone/DNA topoisomerase II/histidine kinase"/>
    <property type="match status" value="1"/>
</dbReference>
<keyword evidence="10" id="KW-0472">Membrane</keyword>
<feature type="transmembrane region" description="Helical" evidence="10">
    <location>
        <begin position="16"/>
        <end position="39"/>
    </location>
</feature>
<dbReference type="Pfam" id="PF00512">
    <property type="entry name" value="HisKA"/>
    <property type="match status" value="1"/>
</dbReference>
<dbReference type="PROSITE" id="PS50109">
    <property type="entry name" value="HIS_KIN"/>
    <property type="match status" value="1"/>
</dbReference>
<feature type="domain" description="HAMP" evidence="12">
    <location>
        <begin position="106"/>
        <end position="159"/>
    </location>
</feature>
<evidence type="ECO:0000259" key="12">
    <source>
        <dbReference type="PROSITE" id="PS50885"/>
    </source>
</evidence>
<keyword evidence="7 13" id="KW-0418">Kinase</keyword>
<dbReference type="InterPro" id="IPR050428">
    <property type="entry name" value="TCS_sensor_his_kinase"/>
</dbReference>
<name>A0A7D6CG62_9ACTN</name>
<keyword evidence="8 10" id="KW-1133">Transmembrane helix</keyword>
<comment type="catalytic activity">
    <reaction evidence="1">
        <text>ATP + protein L-histidine = ADP + protein N-phospho-L-histidine.</text>
        <dbReference type="EC" id="2.7.13.3"/>
    </reaction>
</comment>
<dbReference type="Gene3D" id="3.30.565.10">
    <property type="entry name" value="Histidine kinase-like ATPase, C-terminal domain"/>
    <property type="match status" value="1"/>
</dbReference>
<evidence type="ECO:0000256" key="8">
    <source>
        <dbReference type="ARBA" id="ARBA00022989"/>
    </source>
</evidence>
<dbReference type="CDD" id="cd00082">
    <property type="entry name" value="HisKA"/>
    <property type="match status" value="1"/>
</dbReference>
<proteinExistence type="predicted"/>
<dbReference type="InterPro" id="IPR036097">
    <property type="entry name" value="HisK_dim/P_sf"/>
</dbReference>
<dbReference type="InterPro" id="IPR003594">
    <property type="entry name" value="HATPase_dom"/>
</dbReference>
<dbReference type="InterPro" id="IPR003660">
    <property type="entry name" value="HAMP_dom"/>
</dbReference>
<dbReference type="AlphaFoldDB" id="A0A7D6CG62"/>
<accession>A0A7D6CG62</accession>
<dbReference type="EMBL" id="CP058905">
    <property type="protein sequence ID" value="QLK00677.1"/>
    <property type="molecule type" value="Genomic_DNA"/>
</dbReference>
<dbReference type="Gene3D" id="1.10.287.130">
    <property type="match status" value="1"/>
</dbReference>
<evidence type="ECO:0000256" key="6">
    <source>
        <dbReference type="ARBA" id="ARBA00022692"/>
    </source>
</evidence>
<dbReference type="InterPro" id="IPR003661">
    <property type="entry name" value="HisK_dim/P_dom"/>
</dbReference>
<dbReference type="PANTHER" id="PTHR45436">
    <property type="entry name" value="SENSOR HISTIDINE KINASE YKOH"/>
    <property type="match status" value="1"/>
</dbReference>
<dbReference type="GO" id="GO:0005886">
    <property type="term" value="C:plasma membrane"/>
    <property type="evidence" value="ECO:0007669"/>
    <property type="project" value="UniProtKB-SubCell"/>
</dbReference>
<keyword evidence="5" id="KW-0808">Transferase</keyword>
<dbReference type="GO" id="GO:0000155">
    <property type="term" value="F:phosphorelay sensor kinase activity"/>
    <property type="evidence" value="ECO:0007669"/>
    <property type="project" value="InterPro"/>
</dbReference>
<sequence length="393" mass="41312">MKPPAIRSRLTIRVKLTLLYAGLFALSGAALLTLTYLLVRWQLARPGATPLPEDLERATAGGGSDVIVDIEEAVQADVLATALWQSAVAFAAMAAATLVLGWFTAGQAVRPVRDIATLASRLSADSLGARIGYTGARDELAELAYTFDAMLDRLQRAFDAQRLFVANASHELRTPLAVIGAAVDVTLARPAASIEDYRSALRRIERAAGRCEQLTTSLLQLARTQHGLGQRHLVDVAALVDAHLQPLSGGELHVQARLTAVSVEGDPVLLQLLVRNVVENAARHNTPNGHVEVELTSDDGVAVLVVENSGPEVPAADLPRLRTAFHRAGGRTAATGGHGLGLAIVDAVASAHAGALTLTPGRAGGLRVEVRVPVYAGESGQATCRPPAYPLGR</sequence>
<feature type="transmembrane region" description="Helical" evidence="10">
    <location>
        <begin position="82"/>
        <end position="103"/>
    </location>
</feature>
<keyword evidence="9" id="KW-0902">Two-component regulatory system</keyword>
<evidence type="ECO:0000256" key="3">
    <source>
        <dbReference type="ARBA" id="ARBA00012438"/>
    </source>
</evidence>
<organism evidence="13">
    <name type="scientific">Micromonospora carbonacea</name>
    <dbReference type="NCBI Taxonomy" id="47853"/>
    <lineage>
        <taxon>Bacteria</taxon>
        <taxon>Bacillati</taxon>
        <taxon>Actinomycetota</taxon>
        <taxon>Actinomycetes</taxon>
        <taxon>Micromonosporales</taxon>
        <taxon>Micromonosporaceae</taxon>
        <taxon>Micromonospora</taxon>
    </lineage>
</organism>
<evidence type="ECO:0000256" key="4">
    <source>
        <dbReference type="ARBA" id="ARBA00022553"/>
    </source>
</evidence>
<dbReference type="Pfam" id="PF02518">
    <property type="entry name" value="HATPase_c"/>
    <property type="match status" value="1"/>
</dbReference>
<evidence type="ECO:0000259" key="11">
    <source>
        <dbReference type="PROSITE" id="PS50109"/>
    </source>
</evidence>
<evidence type="ECO:0000256" key="10">
    <source>
        <dbReference type="SAM" id="Phobius"/>
    </source>
</evidence>
<dbReference type="Pfam" id="PF00672">
    <property type="entry name" value="HAMP"/>
    <property type="match status" value="1"/>
</dbReference>
<dbReference type="SMART" id="SM00387">
    <property type="entry name" value="HATPase_c"/>
    <property type="match status" value="1"/>
</dbReference>
<dbReference type="InterPro" id="IPR036890">
    <property type="entry name" value="HATPase_C_sf"/>
</dbReference>
<feature type="domain" description="Histidine kinase" evidence="11">
    <location>
        <begin position="167"/>
        <end position="376"/>
    </location>
</feature>
<reference evidence="13" key="1">
    <citation type="submission" date="2020-08" db="EMBL/GenBank/DDBJ databases">
        <title>A bifunctional nitrone conjugated secondary metabolite targeting the ribosome.</title>
        <authorList>
            <person name="Limbrick E.M."/>
            <person name="Graf M."/>
            <person name="Derewacz D.K."/>
            <person name="Nguyen F."/>
            <person name="Spraggins J.M."/>
            <person name="Wieland M."/>
            <person name="Ynigez-Gutierrez A.E."/>
            <person name="Reisman B.J."/>
            <person name="Zinshteyn B."/>
            <person name="McCulloch K."/>
            <person name="Iverson T.M."/>
            <person name="Green R."/>
            <person name="Wilson D.N."/>
            <person name="Bachmann B.O."/>
        </authorList>
    </citation>
    <scope>NUCLEOTIDE SEQUENCE</scope>
    <source>
        <strain evidence="13">Africana</strain>
    </source>
</reference>
<evidence type="ECO:0000256" key="9">
    <source>
        <dbReference type="ARBA" id="ARBA00023012"/>
    </source>
</evidence>
<comment type="subcellular location">
    <subcellularLocation>
        <location evidence="2">Cell membrane</location>
    </subcellularLocation>
</comment>
<dbReference type="SMART" id="SM00388">
    <property type="entry name" value="HisKA"/>
    <property type="match status" value="1"/>
</dbReference>